<evidence type="ECO:0000256" key="1">
    <source>
        <dbReference type="SAM" id="MobiDB-lite"/>
    </source>
</evidence>
<protein>
    <submittedName>
        <fullName evidence="2">Uncharacterized protein</fullName>
    </submittedName>
</protein>
<feature type="region of interest" description="Disordered" evidence="1">
    <location>
        <begin position="42"/>
        <end position="64"/>
    </location>
</feature>
<evidence type="ECO:0000313" key="3">
    <source>
        <dbReference type="Proteomes" id="UP001583193"/>
    </source>
</evidence>
<dbReference type="EMBL" id="JAVDPF010000014">
    <property type="protein sequence ID" value="KAL1877206.1"/>
    <property type="molecule type" value="Genomic_DNA"/>
</dbReference>
<sequence length="389" mass="43093">MEGRDENYDVSMEDMFDFENGALPPEYVGYQGSFTGYAGGATQQALHSARQPEGGTRNDQDGSALQHQVQGLVQTGPDADGRHFALIQRADGTTALAVQDSRGMTVLVFPPVNVGVHPNHSVFALPVGFPILTWPFIPPIHGQSHQIYQWHPQQIPNQVDQLPSPVASTGHPLPQLQTKRYAANRSMIAGCHRGLWKRQPPGSNHYAVELEGTSVTVHDLASQLTSLLPTRYIAVQNIPFSPTSYVELRQYVHPIEFKQKSLLEAFMGGSPDSVFFACTVVEPGDYRSVAMGRVEKGSQYPLFRPREGYLYFQIRDLAILPGRPSGVGGWVIASLLFAVVQFVPRDAMFEVIMMVPESLRSWCEAVPGIHRGRDHTNNQHVFIVRGQKL</sequence>
<organism evidence="2 3">
    <name type="scientific">Paecilomyces lecythidis</name>
    <dbReference type="NCBI Taxonomy" id="3004212"/>
    <lineage>
        <taxon>Eukaryota</taxon>
        <taxon>Fungi</taxon>
        <taxon>Dikarya</taxon>
        <taxon>Ascomycota</taxon>
        <taxon>Pezizomycotina</taxon>
        <taxon>Eurotiomycetes</taxon>
        <taxon>Eurotiomycetidae</taxon>
        <taxon>Eurotiales</taxon>
        <taxon>Thermoascaceae</taxon>
        <taxon>Paecilomyces</taxon>
    </lineage>
</organism>
<comment type="caution">
    <text evidence="2">The sequence shown here is derived from an EMBL/GenBank/DDBJ whole genome shotgun (WGS) entry which is preliminary data.</text>
</comment>
<dbReference type="Proteomes" id="UP001583193">
    <property type="component" value="Unassembled WGS sequence"/>
</dbReference>
<evidence type="ECO:0000313" key="2">
    <source>
        <dbReference type="EMBL" id="KAL1877206.1"/>
    </source>
</evidence>
<accession>A0ABR3XMJ2</accession>
<proteinExistence type="predicted"/>
<name>A0ABR3XMJ2_9EURO</name>
<reference evidence="2 3" key="1">
    <citation type="journal article" date="2024" name="IMA Fungus">
        <title>IMA Genome - F19 : A genome assembly and annotation guide to empower mycologists, including annotated draft genome sequences of Ceratocystis pirilliformis, Diaporthe australafricana, Fusarium ophioides, Paecilomyces lecythidis, and Sporothrix stenoceras.</title>
        <authorList>
            <person name="Aylward J."/>
            <person name="Wilson A.M."/>
            <person name="Visagie C.M."/>
            <person name="Spraker J."/>
            <person name="Barnes I."/>
            <person name="Buitendag C."/>
            <person name="Ceriani C."/>
            <person name="Del Mar Angel L."/>
            <person name="du Plessis D."/>
            <person name="Fuchs T."/>
            <person name="Gasser K."/>
            <person name="Kramer D."/>
            <person name="Li W."/>
            <person name="Munsamy K."/>
            <person name="Piso A."/>
            <person name="Price J.L."/>
            <person name="Sonnekus B."/>
            <person name="Thomas C."/>
            <person name="van der Nest A."/>
            <person name="van Dijk A."/>
            <person name="van Heerden A."/>
            <person name="van Vuuren N."/>
            <person name="Yilmaz N."/>
            <person name="Duong T.A."/>
            <person name="van der Merwe N.A."/>
            <person name="Wingfield M.J."/>
            <person name="Wingfield B.D."/>
        </authorList>
    </citation>
    <scope>NUCLEOTIDE SEQUENCE [LARGE SCALE GENOMIC DNA]</scope>
    <source>
        <strain evidence="2 3">CMW 18167</strain>
    </source>
</reference>
<keyword evidence="3" id="KW-1185">Reference proteome</keyword>
<gene>
    <name evidence="2" type="ORF">Plec18167_004894</name>
</gene>